<accession>A0A840CH06</accession>
<protein>
    <recommendedName>
        <fullName evidence="4">DUF1523 domain-containing protein</fullName>
    </recommendedName>
</protein>
<gene>
    <name evidence="2" type="ORF">GGR17_002368</name>
</gene>
<sequence>MRYVKWTVLTLLGLFVFGFLHYTLPQRDIVRIVNTDVRRIDFGENSIFWASPDVGTDTTSANRDVRFIEAIRPNGKPIVYRNEDTGWGWPPYFKLDSSNLQAEARDMVSTSDNPKWVALKHYGWRSEFLTIYPNAVGVKQVAGPDVRLIPWTSLFVLILLALALVFLWRLWAQFRERTIDPLLEDVEETWDAVDDRADAARDRAKGWWGRMRDRLSGARKPPHK</sequence>
<organism evidence="2 3">
    <name type="scientific">Actibacterium naphthalenivorans</name>
    <dbReference type="NCBI Taxonomy" id="1614693"/>
    <lineage>
        <taxon>Bacteria</taxon>
        <taxon>Pseudomonadati</taxon>
        <taxon>Pseudomonadota</taxon>
        <taxon>Alphaproteobacteria</taxon>
        <taxon>Rhodobacterales</taxon>
        <taxon>Roseobacteraceae</taxon>
        <taxon>Actibacterium</taxon>
    </lineage>
</organism>
<dbReference type="Pfam" id="PF07509">
    <property type="entry name" value="DUF1523"/>
    <property type="match status" value="1"/>
</dbReference>
<evidence type="ECO:0000313" key="2">
    <source>
        <dbReference type="EMBL" id="MBB4022549.1"/>
    </source>
</evidence>
<keyword evidence="1" id="KW-0812">Transmembrane</keyword>
<dbReference type="AlphaFoldDB" id="A0A840CH06"/>
<evidence type="ECO:0008006" key="4">
    <source>
        <dbReference type="Google" id="ProtNLM"/>
    </source>
</evidence>
<dbReference type="RefSeq" id="WP_054539745.1">
    <property type="nucleotide sequence ID" value="NZ_JACIEQ010000003.1"/>
</dbReference>
<dbReference type="EMBL" id="JACIEQ010000003">
    <property type="protein sequence ID" value="MBB4022549.1"/>
    <property type="molecule type" value="Genomic_DNA"/>
</dbReference>
<dbReference type="InterPro" id="IPR011088">
    <property type="entry name" value="Phage_phiNM3_A0EWY4"/>
</dbReference>
<evidence type="ECO:0000256" key="1">
    <source>
        <dbReference type="SAM" id="Phobius"/>
    </source>
</evidence>
<dbReference type="Proteomes" id="UP000585681">
    <property type="component" value="Unassembled WGS sequence"/>
</dbReference>
<comment type="caution">
    <text evidence="2">The sequence shown here is derived from an EMBL/GenBank/DDBJ whole genome shotgun (WGS) entry which is preliminary data.</text>
</comment>
<reference evidence="2" key="1">
    <citation type="submission" date="2020-08" db="EMBL/GenBank/DDBJ databases">
        <title>Genomic Encyclopedia of Type Strains, Phase IV (KMG-IV): sequencing the most valuable type-strain genomes for metagenomic binning, comparative biology and taxonomic classification.</title>
        <authorList>
            <person name="Goeker M."/>
        </authorList>
    </citation>
    <scope>NUCLEOTIDE SEQUENCE [LARGE SCALE GENOMIC DNA]</scope>
    <source>
        <strain evidence="2">DSM 105040</strain>
    </source>
</reference>
<name>A0A840CH06_9RHOB</name>
<keyword evidence="3" id="KW-1185">Reference proteome</keyword>
<evidence type="ECO:0000313" key="3">
    <source>
        <dbReference type="Proteomes" id="UP000585681"/>
    </source>
</evidence>
<keyword evidence="1" id="KW-0472">Membrane</keyword>
<keyword evidence="1" id="KW-1133">Transmembrane helix</keyword>
<proteinExistence type="predicted"/>
<feature type="transmembrane region" description="Helical" evidence="1">
    <location>
        <begin position="148"/>
        <end position="168"/>
    </location>
</feature>